<evidence type="ECO:0000256" key="6">
    <source>
        <dbReference type="ARBA" id="ARBA00023065"/>
    </source>
</evidence>
<keyword evidence="14" id="KW-1185">Reference proteome</keyword>
<dbReference type="Gene3D" id="1.20.120.610">
    <property type="entry name" value="lithium bound rotor ring of v- atpase"/>
    <property type="match status" value="1"/>
</dbReference>
<comment type="similarity">
    <text evidence="2 10">Belongs to the V-ATPase proteolipid subunit family.</text>
</comment>
<evidence type="ECO:0000313" key="13">
    <source>
        <dbReference type="EMBL" id="KFG25913.1"/>
    </source>
</evidence>
<gene>
    <name evidence="12" type="ORF">NERG_02262</name>
    <name evidence="13" type="ORF">NESG_01902</name>
</gene>
<evidence type="ECO:0000256" key="10">
    <source>
        <dbReference type="RuleBase" id="RU363060"/>
    </source>
</evidence>
<feature type="transmembrane region" description="Helical" evidence="10">
    <location>
        <begin position="56"/>
        <end position="78"/>
    </location>
</feature>
<dbReference type="PRINTS" id="PR00122">
    <property type="entry name" value="VACATPASE"/>
</dbReference>
<dbReference type="InterPro" id="IPR035921">
    <property type="entry name" value="F/V-ATP_Csub_sf"/>
</dbReference>
<evidence type="ECO:0000256" key="9">
    <source>
        <dbReference type="ARBA" id="ARBA00046480"/>
    </source>
</evidence>
<reference evidence="12" key="1">
    <citation type="submission" date="2011-03" db="EMBL/GenBank/DDBJ databases">
        <title>The Genome Sequence of Nematocida sp1 strain ERTm2.</title>
        <authorList>
            <consortium name="The Broad Institute Genome Sequencing Platform"/>
            <consortium name="The Broad Institute Genome Sequencing Center for Infectious Disease"/>
            <person name="Cuomo C."/>
            <person name="Troemel E."/>
            <person name="Young S.K."/>
            <person name="Zeng Q."/>
            <person name="Gargeya S."/>
            <person name="Fitzgerald M."/>
            <person name="Haas B."/>
            <person name="Abouelleil A."/>
            <person name="Alvarado L."/>
            <person name="Arachchi H.M."/>
            <person name="Berlin A."/>
            <person name="Brown A."/>
            <person name="Chapman S.B."/>
            <person name="Chen Z."/>
            <person name="Dunbar C."/>
            <person name="Freedman E."/>
            <person name="Gearin G."/>
            <person name="Gellesch M."/>
            <person name="Goldberg J."/>
            <person name="Griggs A."/>
            <person name="Gujja S."/>
            <person name="Heilman E.R."/>
            <person name="Heiman D."/>
            <person name="Howarth C."/>
            <person name="Larson L."/>
            <person name="Lui A."/>
            <person name="MacDonald P.J.P."/>
            <person name="Mehta T."/>
            <person name="Montmayeur A."/>
            <person name="Murphy C."/>
            <person name="Neiman D."/>
            <person name="Pearson M."/>
            <person name="Priest M."/>
            <person name="Roberts A."/>
            <person name="Saif S."/>
            <person name="Shea T."/>
            <person name="Shenoy N."/>
            <person name="Sisk P."/>
            <person name="Stolte C."/>
            <person name="Sykes S."/>
            <person name="White J."/>
            <person name="Yandava C."/>
            <person name="Wortman J."/>
            <person name="Nusbaum C."/>
            <person name="Birren B."/>
        </authorList>
    </citation>
    <scope>NUCLEOTIDE SEQUENCE</scope>
    <source>
        <strain evidence="12">ERTm2</strain>
    </source>
</reference>
<comment type="subunit">
    <text evidence="9 10">V-ATPase is a heteromultimeric enzyme composed of a peripheral catalytic V1 complex (components A to H) attached to an integral membrane V0 proton pore complex (components: a, c, c', c'', d, e, f and VOA1). The decameric c-ring forms the proton-conducting pore, and is composed of eight proteolipid subunits c, one subunit c' and one subunit c''.</text>
</comment>
<sequence>MTSEQALLSERTPLLDCIYPLGVVLLLCPAFAGVSIGMGKASHGICQSAAVKNDIVLTVIPAAFIGVSILYAVLLFFITPPTGDANTFTMPLKWLAGYIVTGMGMFWGSVGLGDISAVATITAAQQKRFKTSFFLLLVFGEFIGLFGMIVGFMLGLSNRQWS</sequence>
<evidence type="ECO:0000256" key="7">
    <source>
        <dbReference type="ARBA" id="ARBA00023136"/>
    </source>
</evidence>
<dbReference type="STRING" id="944018.H8ZF91"/>
<reference evidence="13" key="2">
    <citation type="submission" date="2012-10" db="EMBL/GenBank/DDBJ databases">
        <authorList>
            <consortium name="The Broad Institute Genome Sequencing Platform"/>
            <consortium name="The Broad Institute Genome Sequencing Center for Infectious Disease"/>
            <person name="Cuomo C."/>
            <person name="Troemel E."/>
            <person name="Walker B."/>
            <person name="Young S.K."/>
            <person name="Zeng Q."/>
            <person name="Gargeya S."/>
            <person name="Fitzgerald M."/>
            <person name="Haas B."/>
            <person name="Abouelleil A."/>
            <person name="Alvarado L."/>
            <person name="Arachchi H.M."/>
            <person name="Berlin A.M."/>
            <person name="Chapman S.B."/>
            <person name="Goldberg J."/>
            <person name="Griggs A."/>
            <person name="Gujja S."/>
            <person name="Hansen M."/>
            <person name="Howarth C."/>
            <person name="Imamovic A."/>
            <person name="Larimer J."/>
            <person name="McCowan C."/>
            <person name="Murphy C."/>
            <person name="Neiman D."/>
            <person name="Pearson M."/>
            <person name="Priest M."/>
            <person name="Roberts A."/>
            <person name="Saif S."/>
            <person name="Shea T."/>
            <person name="Sisk P."/>
            <person name="Sykes S."/>
            <person name="Wortman J."/>
            <person name="Nusbaum C."/>
            <person name="Birren B."/>
        </authorList>
    </citation>
    <scope>NUCLEOTIDE SEQUENCE</scope>
    <source>
        <strain evidence="13">ERTm6</strain>
    </source>
</reference>
<evidence type="ECO:0000256" key="3">
    <source>
        <dbReference type="ARBA" id="ARBA00022448"/>
    </source>
</evidence>
<accession>A0A086J195</accession>
<proteinExistence type="inferred from homology"/>
<dbReference type="Proteomes" id="UP000054524">
    <property type="component" value="Unassembled WGS sequence"/>
</dbReference>
<evidence type="ECO:0000256" key="2">
    <source>
        <dbReference type="ARBA" id="ARBA00007296"/>
    </source>
</evidence>
<reference evidence="13 14" key="3">
    <citation type="journal article" date="2014" name="Genome Announc.">
        <title>Genome Sequence of the Microsporidian Species Nematocida sp1 Strain ERTm6 (ATCC PRA-372).</title>
        <authorList>
            <person name="Bakowski M.A."/>
            <person name="Priest M."/>
            <person name="Young S."/>
            <person name="Cuomo C.A."/>
            <person name="Troemel E.R."/>
        </authorList>
    </citation>
    <scope>NUCLEOTIDE SEQUENCE [LARGE SCALE GENOMIC DNA]</scope>
    <source>
        <strain evidence="13 14">ERTm6</strain>
    </source>
</reference>
<dbReference type="HOGENOM" id="CLU_135788_0_0_1"/>
<feature type="domain" description="V-ATPase proteolipid subunit C-like" evidence="11">
    <location>
        <begin position="96"/>
        <end position="154"/>
    </location>
</feature>
<evidence type="ECO:0000256" key="8">
    <source>
        <dbReference type="ARBA" id="ARBA00045519"/>
    </source>
</evidence>
<comment type="subcellular location">
    <subcellularLocation>
        <location evidence="1">Membrane</location>
        <topology evidence="1">Multi-pass membrane protein</topology>
    </subcellularLocation>
</comment>
<feature type="transmembrane region" description="Helical" evidence="10">
    <location>
        <begin position="98"/>
        <end position="121"/>
    </location>
</feature>
<comment type="function">
    <text evidence="8">Proton-conducting pore forming subunit of the V0 complex of vacuolar(H+)-ATPase (V-ATPase), a multisubunit enzyme composed of a peripheral complex (V1) that hydrolyzes ATP and a membrane integral complex (V0) that translocates protons. V-ATPase is responsible for acidifying and maintaining the pH of intracellular compartments.</text>
</comment>
<protein>
    <recommendedName>
        <fullName evidence="11">V-ATPase proteolipid subunit C-like domain-containing protein</fullName>
    </recommendedName>
</protein>
<dbReference type="OrthoDB" id="1744869at2759"/>
<dbReference type="GO" id="GO:0005774">
    <property type="term" value="C:vacuolar membrane"/>
    <property type="evidence" value="ECO:0007669"/>
    <property type="project" value="UniProtKB-ARBA"/>
</dbReference>
<evidence type="ECO:0000259" key="11">
    <source>
        <dbReference type="Pfam" id="PF00137"/>
    </source>
</evidence>
<dbReference type="EMBL" id="AKIJ01000004">
    <property type="protein sequence ID" value="KFG25913.1"/>
    <property type="molecule type" value="Genomic_DNA"/>
</dbReference>
<keyword evidence="4 10" id="KW-0812">Transmembrane</keyword>
<feature type="transmembrane region" description="Helical" evidence="10">
    <location>
        <begin position="133"/>
        <end position="156"/>
    </location>
</feature>
<evidence type="ECO:0000256" key="5">
    <source>
        <dbReference type="ARBA" id="ARBA00022989"/>
    </source>
</evidence>
<dbReference type="Proteomes" id="UP000005622">
    <property type="component" value="Unassembled WGS sequence"/>
</dbReference>
<feature type="transmembrane region" description="Helical" evidence="10">
    <location>
        <begin position="18"/>
        <end position="36"/>
    </location>
</feature>
<name>H8ZF91_NEMA1</name>
<dbReference type="InterPro" id="IPR000245">
    <property type="entry name" value="ATPase_proteolipid_csu"/>
</dbReference>
<evidence type="ECO:0000313" key="14">
    <source>
        <dbReference type="Proteomes" id="UP000054524"/>
    </source>
</evidence>
<keyword evidence="6 10" id="KW-0406">Ion transport</keyword>
<keyword evidence="5 10" id="KW-1133">Transmembrane helix</keyword>
<dbReference type="InterPro" id="IPR002379">
    <property type="entry name" value="ATPase_proteolipid_c-like_dom"/>
</dbReference>
<dbReference type="SUPFAM" id="SSF81333">
    <property type="entry name" value="F1F0 ATP synthase subunit C"/>
    <property type="match status" value="1"/>
</dbReference>
<keyword evidence="3 10" id="KW-0813">Transport</keyword>
<accession>H8ZF91</accession>
<evidence type="ECO:0000313" key="12">
    <source>
        <dbReference type="EMBL" id="EHY64643.1"/>
    </source>
</evidence>
<dbReference type="EMBL" id="JH604639">
    <property type="protein sequence ID" value="EHY64643.1"/>
    <property type="molecule type" value="Genomic_DNA"/>
</dbReference>
<dbReference type="AlphaFoldDB" id="H8ZF91"/>
<evidence type="ECO:0000256" key="1">
    <source>
        <dbReference type="ARBA" id="ARBA00004141"/>
    </source>
</evidence>
<organism evidence="12">
    <name type="scientific">Nematocida ausubeli (strain ATCC PRA-371 / ERTm2)</name>
    <name type="common">Nematode killer fungus</name>
    <dbReference type="NCBI Taxonomy" id="1913371"/>
    <lineage>
        <taxon>Eukaryota</taxon>
        <taxon>Fungi</taxon>
        <taxon>Fungi incertae sedis</taxon>
        <taxon>Microsporidia</taxon>
        <taxon>Nematocida</taxon>
    </lineage>
</organism>
<comment type="function">
    <text evidence="10">Proton-conducting pore forming of the V0 complex of vacuolar(H+)-ATPase (V-ATPase), a multisubunit enzyme composed of a peripheral complex (V1) that hydrolyzes ATP and a membrane integral complex (V0) that translocates protons. V-ATPase is responsible for acidifying and maintaining the pH of intracellular compartments.</text>
</comment>
<dbReference type="GO" id="GO:0046961">
    <property type="term" value="F:proton-transporting ATPase activity, rotational mechanism"/>
    <property type="evidence" value="ECO:0007669"/>
    <property type="project" value="InterPro"/>
</dbReference>
<evidence type="ECO:0000256" key="4">
    <source>
        <dbReference type="ARBA" id="ARBA00022692"/>
    </source>
</evidence>
<dbReference type="Pfam" id="PF00137">
    <property type="entry name" value="ATP-synt_C"/>
    <property type="match status" value="1"/>
</dbReference>
<keyword evidence="7 10" id="KW-0472">Membrane</keyword>
<dbReference type="GO" id="GO:0033179">
    <property type="term" value="C:proton-transporting V-type ATPase, V0 domain"/>
    <property type="evidence" value="ECO:0007669"/>
    <property type="project" value="InterPro"/>
</dbReference>